<dbReference type="Gene3D" id="2.70.70.10">
    <property type="entry name" value="Glucose Permease (Domain IIA)"/>
    <property type="match status" value="1"/>
</dbReference>
<dbReference type="InterPro" id="IPR016047">
    <property type="entry name" value="M23ase_b-sheet_dom"/>
</dbReference>
<dbReference type="InterPro" id="IPR050570">
    <property type="entry name" value="Cell_wall_metabolism_enzyme"/>
</dbReference>
<keyword evidence="4" id="KW-1185">Reference proteome</keyword>
<gene>
    <name evidence="3" type="ORF">HXA33_01620</name>
</gene>
<evidence type="ECO:0000313" key="4">
    <source>
        <dbReference type="Proteomes" id="UP001057753"/>
    </source>
</evidence>
<evidence type="ECO:0000259" key="2">
    <source>
        <dbReference type="Pfam" id="PF01551"/>
    </source>
</evidence>
<sequence>MRQIKHTALLILFIMASCVMSFPILSSAALSDDLPLEELYKQRMALYLKTEAETSIPWYYFAAIDSYERGLRRAKKALPKEEGLIAIHIPKEKWVGEMNPNQDDQQLSSIDFFGGIGKDGNSDGLADLENDEDILWTFASYLSTYGFKEKDIRIGLWDYYQRDKAVQMIIGHAKTYKTIGSLNVRERAFPLPLRANYSYNSTWGNARGWGGRRIHEGTDIFANHGVPVKSTTYGIIELKGWNKYGGWRVGIRDTNNVYHYYAHLSAFEKGMDQGTVVKPGDIIGYVGSSGYGKEGTQGKFPPHLHYGMYRDNGFSEWSFDPYPLLKKWEKEEKKRQ</sequence>
<reference evidence="3" key="1">
    <citation type="submission" date="2020-06" db="EMBL/GenBank/DDBJ databases">
        <title>Insight into the genomes of haloalkaliphilic bacilli from Kenyan soda lakes.</title>
        <authorList>
            <person name="Mwirichia R."/>
            <person name="Villamizar G.C."/>
            <person name="Poehlein A."/>
            <person name="Mugweru J."/>
            <person name="Kipnyargis A."/>
            <person name="Kiplimo D."/>
            <person name="Orwa P."/>
            <person name="Daniel R."/>
        </authorList>
    </citation>
    <scope>NUCLEOTIDE SEQUENCE</scope>
    <source>
        <strain evidence="3">B1096_S55</strain>
    </source>
</reference>
<keyword evidence="1" id="KW-0732">Signal</keyword>
<dbReference type="Pfam" id="PF01551">
    <property type="entry name" value="Peptidase_M23"/>
    <property type="match status" value="1"/>
</dbReference>
<dbReference type="AlphaFoldDB" id="A0A9Q4AYL8"/>
<dbReference type="InterPro" id="IPR011055">
    <property type="entry name" value="Dup_hybrid_motif"/>
</dbReference>
<dbReference type="CDD" id="cd12797">
    <property type="entry name" value="M23_peptidase"/>
    <property type="match status" value="1"/>
</dbReference>
<dbReference type="RefSeq" id="WP_372898696.1">
    <property type="nucleotide sequence ID" value="NZ_JABXYM010000001.1"/>
</dbReference>
<evidence type="ECO:0000256" key="1">
    <source>
        <dbReference type="ARBA" id="ARBA00022729"/>
    </source>
</evidence>
<dbReference type="SUPFAM" id="SSF51261">
    <property type="entry name" value="Duplicated hybrid motif"/>
    <property type="match status" value="1"/>
</dbReference>
<organism evidence="3 4">
    <name type="scientific">Salipaludibacillus agaradhaerens</name>
    <name type="common">Bacillus agaradhaerens</name>
    <dbReference type="NCBI Taxonomy" id="76935"/>
    <lineage>
        <taxon>Bacteria</taxon>
        <taxon>Bacillati</taxon>
        <taxon>Bacillota</taxon>
        <taxon>Bacilli</taxon>
        <taxon>Bacillales</taxon>
        <taxon>Bacillaceae</taxon>
    </lineage>
</organism>
<evidence type="ECO:0000313" key="3">
    <source>
        <dbReference type="EMBL" id="MCR6095248.1"/>
    </source>
</evidence>
<proteinExistence type="predicted"/>
<comment type="caution">
    <text evidence="3">The sequence shown here is derived from an EMBL/GenBank/DDBJ whole genome shotgun (WGS) entry which is preliminary data.</text>
</comment>
<protein>
    <submittedName>
        <fullName evidence="3">M23 family metallopeptidase</fullName>
    </submittedName>
</protein>
<dbReference type="PANTHER" id="PTHR21666:SF289">
    <property type="entry name" value="L-ALA--D-GLU ENDOPEPTIDASE"/>
    <property type="match status" value="1"/>
</dbReference>
<dbReference type="EMBL" id="JABXYM010000001">
    <property type="protein sequence ID" value="MCR6095248.1"/>
    <property type="molecule type" value="Genomic_DNA"/>
</dbReference>
<name>A0A9Q4AYL8_SALAG</name>
<dbReference type="GO" id="GO:0004222">
    <property type="term" value="F:metalloendopeptidase activity"/>
    <property type="evidence" value="ECO:0007669"/>
    <property type="project" value="TreeGrafter"/>
</dbReference>
<feature type="domain" description="M23ase beta-sheet core" evidence="2">
    <location>
        <begin position="214"/>
        <end position="311"/>
    </location>
</feature>
<dbReference type="Proteomes" id="UP001057753">
    <property type="component" value="Unassembled WGS sequence"/>
</dbReference>
<dbReference type="PROSITE" id="PS51257">
    <property type="entry name" value="PROKAR_LIPOPROTEIN"/>
    <property type="match status" value="1"/>
</dbReference>
<dbReference type="PANTHER" id="PTHR21666">
    <property type="entry name" value="PEPTIDASE-RELATED"/>
    <property type="match status" value="1"/>
</dbReference>
<accession>A0A9Q4AYL8</accession>